<name>A0AAC8YIT6_9ACTN</name>
<organism evidence="5 6">
    <name type="scientific">Acidipropionibacterium acidipropionici</name>
    <dbReference type="NCBI Taxonomy" id="1748"/>
    <lineage>
        <taxon>Bacteria</taxon>
        <taxon>Bacillati</taxon>
        <taxon>Actinomycetota</taxon>
        <taxon>Actinomycetes</taxon>
        <taxon>Propionibacteriales</taxon>
        <taxon>Propionibacteriaceae</taxon>
        <taxon>Acidipropionibacterium</taxon>
    </lineage>
</organism>
<dbReference type="Pfam" id="PF00356">
    <property type="entry name" value="LacI"/>
    <property type="match status" value="1"/>
</dbReference>
<dbReference type="Pfam" id="PF13377">
    <property type="entry name" value="Peripla_BP_3"/>
    <property type="match status" value="1"/>
</dbReference>
<sequence>MSYQTVSRVINDDPRVSQATRQRVWKVIRQTGYVPNSAARALVTSQAKLLGIITDGSTRYGPAGILAAVENAGRDAGYSSSVVVLRGADEAATVEGYERLIDQGVEGIVVIAPRLPLAEAVRRTKFAVPVVMVAAGESSIDGISTVSEDQEYGARLATRYLLDLGHSRIAHVGGELTWLDGQLRVRGWKLEMEEAGMEPGPFVQADWTGESGYRAGKQLLDQGLPTGVFVASDLMCLGVMRAFYEVGVRVPRDVSLVSFDDSEYAAQYFPPLSSVRQNFGRLGQEAVEMLLRRVAGEPADTISIPPALVVRDSATRPRSWSAEPEPTGR</sequence>
<dbReference type="SUPFAM" id="SSF47413">
    <property type="entry name" value="lambda repressor-like DNA-binding domains"/>
    <property type="match status" value="1"/>
</dbReference>
<reference evidence="5 6" key="1">
    <citation type="submission" date="2016-02" db="EMBL/GenBank/DDBJ databases">
        <title>Complete Genome Sequence of Propionibacterium acidipropionici ATCC 55737.</title>
        <authorList>
            <person name="Luna Flores C.H."/>
            <person name="Nielsen L.K."/>
            <person name="Marcellin E."/>
        </authorList>
    </citation>
    <scope>NUCLEOTIDE SEQUENCE [LARGE SCALE GENOMIC DNA]</scope>
    <source>
        <strain evidence="5 6">ATCC 55737</strain>
    </source>
</reference>
<dbReference type="PROSITE" id="PS50932">
    <property type="entry name" value="HTH_LACI_2"/>
    <property type="match status" value="1"/>
</dbReference>
<dbReference type="SUPFAM" id="SSF53822">
    <property type="entry name" value="Periplasmic binding protein-like I"/>
    <property type="match status" value="1"/>
</dbReference>
<proteinExistence type="predicted"/>
<dbReference type="EMBL" id="CP014352">
    <property type="protein sequence ID" value="AMS06872.1"/>
    <property type="molecule type" value="Genomic_DNA"/>
</dbReference>
<dbReference type="GO" id="GO:0003700">
    <property type="term" value="F:DNA-binding transcription factor activity"/>
    <property type="evidence" value="ECO:0007669"/>
    <property type="project" value="TreeGrafter"/>
</dbReference>
<dbReference type="PANTHER" id="PTHR30146">
    <property type="entry name" value="LACI-RELATED TRANSCRIPTIONAL REPRESSOR"/>
    <property type="match status" value="1"/>
</dbReference>
<evidence type="ECO:0000313" key="6">
    <source>
        <dbReference type="Proteomes" id="UP000075221"/>
    </source>
</evidence>
<dbReference type="AlphaFoldDB" id="A0AAC8YIT6"/>
<keyword evidence="3" id="KW-0804">Transcription</keyword>
<protein>
    <recommendedName>
        <fullName evidence="4">HTH lacI-type domain-containing protein</fullName>
    </recommendedName>
</protein>
<evidence type="ECO:0000259" key="4">
    <source>
        <dbReference type="PROSITE" id="PS50932"/>
    </source>
</evidence>
<accession>A0AAC8YIT6</accession>
<dbReference type="CDD" id="cd01392">
    <property type="entry name" value="HTH_LacI"/>
    <property type="match status" value="1"/>
</dbReference>
<dbReference type="CDD" id="cd01574">
    <property type="entry name" value="PBP1_LacI"/>
    <property type="match status" value="1"/>
</dbReference>
<evidence type="ECO:0000256" key="1">
    <source>
        <dbReference type="ARBA" id="ARBA00023015"/>
    </source>
</evidence>
<dbReference type="InterPro" id="IPR046335">
    <property type="entry name" value="LacI/GalR-like_sensor"/>
</dbReference>
<dbReference type="InterPro" id="IPR000843">
    <property type="entry name" value="HTH_LacI"/>
</dbReference>
<evidence type="ECO:0000313" key="5">
    <source>
        <dbReference type="EMBL" id="AMS06872.1"/>
    </source>
</evidence>
<keyword evidence="1" id="KW-0805">Transcription regulation</keyword>
<dbReference type="SMART" id="SM00354">
    <property type="entry name" value="HTH_LACI"/>
    <property type="match status" value="1"/>
</dbReference>
<dbReference type="Gene3D" id="3.40.50.2300">
    <property type="match status" value="2"/>
</dbReference>
<dbReference type="InterPro" id="IPR010982">
    <property type="entry name" value="Lambda_DNA-bd_dom_sf"/>
</dbReference>
<dbReference type="Gene3D" id="1.10.260.40">
    <property type="entry name" value="lambda repressor-like DNA-binding domains"/>
    <property type="match status" value="1"/>
</dbReference>
<feature type="domain" description="HTH lacI-type" evidence="4">
    <location>
        <begin position="1"/>
        <end position="44"/>
    </location>
</feature>
<dbReference type="Proteomes" id="UP000075221">
    <property type="component" value="Chromosome"/>
</dbReference>
<keyword evidence="2" id="KW-0238">DNA-binding</keyword>
<dbReference type="PANTHER" id="PTHR30146:SF109">
    <property type="entry name" value="HTH-TYPE TRANSCRIPTIONAL REGULATOR GALS"/>
    <property type="match status" value="1"/>
</dbReference>
<gene>
    <name evidence="5" type="ORF">AXH35_16875</name>
</gene>
<evidence type="ECO:0000256" key="3">
    <source>
        <dbReference type="ARBA" id="ARBA00023163"/>
    </source>
</evidence>
<dbReference type="InterPro" id="IPR028082">
    <property type="entry name" value="Peripla_BP_I"/>
</dbReference>
<dbReference type="GO" id="GO:0000976">
    <property type="term" value="F:transcription cis-regulatory region binding"/>
    <property type="evidence" value="ECO:0007669"/>
    <property type="project" value="TreeGrafter"/>
</dbReference>
<evidence type="ECO:0000256" key="2">
    <source>
        <dbReference type="ARBA" id="ARBA00023125"/>
    </source>
</evidence>